<evidence type="ECO:0000259" key="1">
    <source>
        <dbReference type="Pfam" id="PF19975"/>
    </source>
</evidence>
<feature type="domain" description="Double-GTPase 1" evidence="1">
    <location>
        <begin position="12"/>
        <end position="275"/>
    </location>
</feature>
<evidence type="ECO:0000313" key="2">
    <source>
        <dbReference type="EMBL" id="AIJ49676.1"/>
    </source>
</evidence>
<dbReference type="InterPro" id="IPR045530">
    <property type="entry name" value="DO-GTPase1"/>
</dbReference>
<proteinExistence type="predicted"/>
<dbReference type="HOGENOM" id="CLU_086023_0_0_4"/>
<evidence type="ECO:0000313" key="3">
    <source>
        <dbReference type="Proteomes" id="UP000028782"/>
    </source>
</evidence>
<sequence>MSYDGNSIQVALFGESDVGKSHYGAQLLSRIEVEACELKLRTTPDDISPFEEVRKRLNAGLLADHTPSGVYRESLWEVEDGKGNEFELIWPDYAGEQIRQLIDTRRMGREWVERTQAAHGWILMVRPKLSRQDDDIFSRPLADLRRADEDGVDNKPHRTIQSRLVELLQLLLHARGGRDRGPVPRMTVLLSCWDELKLPAGTKPADVLEKTLPLLASFIRSRWSDRCEVFGLSALETELDKEKANEDFVNKGPEQFGYVVGRDGQQLADLTLPIIHLAAVSRQ</sequence>
<dbReference type="KEGG" id="ctes:O987_28145"/>
<reference evidence="2 3" key="1">
    <citation type="journal article" date="2014" name="Genome Announc.">
        <title>Complete Genome Sequence of Polychlorinated Biphenyl Degrader Comamonas testosteroni TK102 (NBRC 109938).</title>
        <authorList>
            <person name="Fukuda K."/>
            <person name="Hosoyama A."/>
            <person name="Tsuchikane K."/>
            <person name="Ohji S."/>
            <person name="Yamazoe A."/>
            <person name="Fujita N."/>
            <person name="Shintani M."/>
            <person name="Kimbara K."/>
        </authorList>
    </citation>
    <scope>NUCLEOTIDE SEQUENCE [LARGE SCALE GENOMIC DNA]</scope>
    <source>
        <strain evidence="2">TK102</strain>
    </source>
</reference>
<gene>
    <name evidence="2" type="ORF">O987_28145</name>
</gene>
<name>A0A076PYB1_COMTE</name>
<dbReference type="RefSeq" id="WP_043375874.1">
    <property type="nucleotide sequence ID" value="NZ_CP006704.1"/>
</dbReference>
<organism evidence="2 3">
    <name type="scientific">Comamonas testosteroni TK102</name>
    <dbReference type="NCBI Taxonomy" id="1392005"/>
    <lineage>
        <taxon>Bacteria</taxon>
        <taxon>Pseudomonadati</taxon>
        <taxon>Pseudomonadota</taxon>
        <taxon>Betaproteobacteria</taxon>
        <taxon>Burkholderiales</taxon>
        <taxon>Comamonadaceae</taxon>
        <taxon>Comamonas</taxon>
    </lineage>
</organism>
<dbReference type="Proteomes" id="UP000028782">
    <property type="component" value="Chromosome"/>
</dbReference>
<protein>
    <recommendedName>
        <fullName evidence="1">Double-GTPase 1 domain-containing protein</fullName>
    </recommendedName>
</protein>
<dbReference type="AlphaFoldDB" id="A0A076PYB1"/>
<dbReference type="EMBL" id="CP006704">
    <property type="protein sequence ID" value="AIJ49676.1"/>
    <property type="molecule type" value="Genomic_DNA"/>
</dbReference>
<accession>A0A076PYB1</accession>
<dbReference type="Pfam" id="PF19975">
    <property type="entry name" value="DO-GTPase1"/>
    <property type="match status" value="1"/>
</dbReference>